<dbReference type="GO" id="GO:0008758">
    <property type="term" value="F:UDP-2,3-diacylglucosamine hydrolase activity"/>
    <property type="evidence" value="ECO:0007669"/>
    <property type="project" value="TreeGrafter"/>
</dbReference>
<protein>
    <submittedName>
        <fullName evidence="5">Metallophosphoesterase</fullName>
    </submittedName>
</protein>
<proteinExistence type="predicted"/>
<sequence>MLLLVASLVGHGALLVWCYNRLHALDWSRSRVKLIERTILLVSLLLALVHLALAADRELWLDLGLLAHPTWGLDDILLTIYPLTGLVALLVAIPQWLLPKLNVGPPAILVAHTQRRLDLRQELQPLPLGTSRGRFAAAIPFTEILQLQIERKTIRVPHLPAELAGLTIAHLSDLHLIGDLTETFFSRIVDETLALDADLIVITGDILEQERCFDWLPGTLGRLRAREGVYYVLGNHDKRLADPGDLRRRLDALGLTPVAGQTLHRTIRGCSISISGNELPWFGPAPDCSKLASSERPFRLLLTHTPDLYPWAREHQFDLMLAGHNHGGQIRFPYFGALVTPSLFGSRYAGGLYDEKPTVLHVSRGISGQHPLRWNCPPELPLLTLLPRE</sequence>
<feature type="transmembrane region" description="Helical" evidence="3">
    <location>
        <begin position="76"/>
        <end position="98"/>
    </location>
</feature>
<keyword evidence="6" id="KW-1185">Reference proteome</keyword>
<dbReference type="GO" id="GO:0046872">
    <property type="term" value="F:metal ion binding"/>
    <property type="evidence" value="ECO:0007669"/>
    <property type="project" value="UniProtKB-KW"/>
</dbReference>
<dbReference type="GO" id="GO:0016020">
    <property type="term" value="C:membrane"/>
    <property type="evidence" value="ECO:0007669"/>
    <property type="project" value="GOC"/>
</dbReference>
<accession>D2R588</accession>
<keyword evidence="3" id="KW-1133">Transmembrane helix</keyword>
<evidence type="ECO:0000313" key="6">
    <source>
        <dbReference type="Proteomes" id="UP000001887"/>
    </source>
</evidence>
<dbReference type="InterPro" id="IPR029052">
    <property type="entry name" value="Metallo-depent_PP-like"/>
</dbReference>
<feature type="transmembrane region" description="Helical" evidence="3">
    <location>
        <begin position="34"/>
        <end position="55"/>
    </location>
</feature>
<dbReference type="HOGENOM" id="CLU_053842_0_0_0"/>
<dbReference type="Proteomes" id="UP000001887">
    <property type="component" value="Chromosome"/>
</dbReference>
<dbReference type="InterPro" id="IPR051158">
    <property type="entry name" value="Metallophosphoesterase_sf"/>
</dbReference>
<dbReference type="PANTHER" id="PTHR31302">
    <property type="entry name" value="TRANSMEMBRANE PROTEIN WITH METALLOPHOSPHOESTERASE DOMAIN-RELATED"/>
    <property type="match status" value="1"/>
</dbReference>
<evidence type="ECO:0000256" key="1">
    <source>
        <dbReference type="ARBA" id="ARBA00022723"/>
    </source>
</evidence>
<evidence type="ECO:0000259" key="4">
    <source>
        <dbReference type="Pfam" id="PF00149"/>
    </source>
</evidence>
<dbReference type="InterPro" id="IPR004843">
    <property type="entry name" value="Calcineurin-like_PHP"/>
</dbReference>
<keyword evidence="3" id="KW-0472">Membrane</keyword>
<dbReference type="Pfam" id="PF00149">
    <property type="entry name" value="Metallophos"/>
    <property type="match status" value="1"/>
</dbReference>
<feature type="domain" description="Calcineurin-like phosphoesterase" evidence="4">
    <location>
        <begin position="167"/>
        <end position="327"/>
    </location>
</feature>
<organism evidence="5 6">
    <name type="scientific">Pirellula staleyi (strain ATCC 27377 / DSM 6068 / ICPB 4128)</name>
    <name type="common">Pirella staleyi</name>
    <dbReference type="NCBI Taxonomy" id="530564"/>
    <lineage>
        <taxon>Bacteria</taxon>
        <taxon>Pseudomonadati</taxon>
        <taxon>Planctomycetota</taxon>
        <taxon>Planctomycetia</taxon>
        <taxon>Pirellulales</taxon>
        <taxon>Pirellulaceae</taxon>
        <taxon>Pirellula</taxon>
    </lineage>
</organism>
<evidence type="ECO:0000256" key="2">
    <source>
        <dbReference type="ARBA" id="ARBA00022801"/>
    </source>
</evidence>
<evidence type="ECO:0000313" key="5">
    <source>
        <dbReference type="EMBL" id="ADB15347.1"/>
    </source>
</evidence>
<dbReference type="KEGG" id="psl:Psta_0661"/>
<keyword evidence="2" id="KW-0378">Hydrolase</keyword>
<dbReference type="AlphaFoldDB" id="D2R588"/>
<keyword evidence="3" id="KW-0812">Transmembrane</keyword>
<reference evidence="5 6" key="1">
    <citation type="journal article" date="2009" name="Stand. Genomic Sci.">
        <title>Complete genome sequence of Pirellula staleyi type strain (ATCC 27377).</title>
        <authorList>
            <person name="Clum A."/>
            <person name="Tindall B.J."/>
            <person name="Sikorski J."/>
            <person name="Ivanova N."/>
            <person name="Mavrommatis K."/>
            <person name="Lucas S."/>
            <person name="Glavina del Rio T."/>
            <person name="Nolan M."/>
            <person name="Chen F."/>
            <person name="Tice H."/>
            <person name="Pitluck S."/>
            <person name="Cheng J.F."/>
            <person name="Chertkov O."/>
            <person name="Brettin T."/>
            <person name="Han C."/>
            <person name="Detter J.C."/>
            <person name="Kuske C."/>
            <person name="Bruce D."/>
            <person name="Goodwin L."/>
            <person name="Ovchinikova G."/>
            <person name="Pati A."/>
            <person name="Mikhailova N."/>
            <person name="Chen A."/>
            <person name="Palaniappan K."/>
            <person name="Land M."/>
            <person name="Hauser L."/>
            <person name="Chang Y.J."/>
            <person name="Jeffries C.D."/>
            <person name="Chain P."/>
            <person name="Rohde M."/>
            <person name="Goker M."/>
            <person name="Bristow J."/>
            <person name="Eisen J.A."/>
            <person name="Markowitz V."/>
            <person name="Hugenholtz P."/>
            <person name="Kyrpides N.C."/>
            <person name="Klenk H.P."/>
            <person name="Lapidus A."/>
        </authorList>
    </citation>
    <scope>NUCLEOTIDE SEQUENCE [LARGE SCALE GENOMIC DNA]</scope>
    <source>
        <strain evidence="6">ATCC 27377 / DSM 6068 / ICPB 4128</strain>
    </source>
</reference>
<gene>
    <name evidence="5" type="ordered locus">Psta_0661</name>
</gene>
<keyword evidence="1" id="KW-0479">Metal-binding</keyword>
<dbReference type="CDD" id="cd07385">
    <property type="entry name" value="MPP_YkuE_C"/>
    <property type="match status" value="1"/>
</dbReference>
<dbReference type="eggNOG" id="COG1408">
    <property type="taxonomic scope" value="Bacteria"/>
</dbReference>
<evidence type="ECO:0000256" key="3">
    <source>
        <dbReference type="SAM" id="Phobius"/>
    </source>
</evidence>
<dbReference type="SUPFAM" id="SSF56300">
    <property type="entry name" value="Metallo-dependent phosphatases"/>
    <property type="match status" value="1"/>
</dbReference>
<dbReference type="PANTHER" id="PTHR31302:SF31">
    <property type="entry name" value="PHOSPHODIESTERASE YAEI"/>
    <property type="match status" value="1"/>
</dbReference>
<name>D2R588_PIRSD</name>
<dbReference type="EMBL" id="CP001848">
    <property type="protein sequence ID" value="ADB15347.1"/>
    <property type="molecule type" value="Genomic_DNA"/>
</dbReference>
<dbReference type="Gene3D" id="3.60.21.10">
    <property type="match status" value="1"/>
</dbReference>
<dbReference type="GO" id="GO:0009245">
    <property type="term" value="P:lipid A biosynthetic process"/>
    <property type="evidence" value="ECO:0007669"/>
    <property type="project" value="TreeGrafter"/>
</dbReference>